<dbReference type="RefSeq" id="WP_209749404.1">
    <property type="nucleotide sequence ID" value="NZ_JBHSMH010000049.1"/>
</dbReference>
<comment type="caution">
    <text evidence="7">The sequence shown here is derived from an EMBL/GenBank/DDBJ whole genome shotgun (WGS) entry which is preliminary data.</text>
</comment>
<dbReference type="InterPro" id="IPR001789">
    <property type="entry name" value="Sig_transdc_resp-reg_receiver"/>
</dbReference>
<dbReference type="SMART" id="SM00342">
    <property type="entry name" value="HTH_ARAC"/>
    <property type="match status" value="1"/>
</dbReference>
<protein>
    <submittedName>
        <fullName evidence="7">Helix-turn-helix domain-containing protein</fullName>
    </submittedName>
</protein>
<feature type="domain" description="HTH araC/xylS-type" evidence="5">
    <location>
        <begin position="435"/>
        <end position="534"/>
    </location>
</feature>
<dbReference type="CDD" id="cd17536">
    <property type="entry name" value="REC_YesN-like"/>
    <property type="match status" value="1"/>
</dbReference>
<accession>A0ABW0LW23</accession>
<dbReference type="Pfam" id="PF12833">
    <property type="entry name" value="HTH_18"/>
    <property type="match status" value="1"/>
</dbReference>
<dbReference type="PROSITE" id="PS01124">
    <property type="entry name" value="HTH_ARAC_FAMILY_2"/>
    <property type="match status" value="1"/>
</dbReference>
<dbReference type="Gene3D" id="1.10.10.60">
    <property type="entry name" value="Homeodomain-like"/>
    <property type="match status" value="2"/>
</dbReference>
<dbReference type="SUPFAM" id="SSF46689">
    <property type="entry name" value="Homeodomain-like"/>
    <property type="match status" value="2"/>
</dbReference>
<keyword evidence="3" id="KW-0804">Transcription</keyword>
<dbReference type="InterPro" id="IPR018062">
    <property type="entry name" value="HTH_AraC-typ_CS"/>
</dbReference>
<dbReference type="PRINTS" id="PR00032">
    <property type="entry name" value="HTHARAC"/>
</dbReference>
<dbReference type="InterPro" id="IPR020449">
    <property type="entry name" value="Tscrpt_reg_AraC-type_HTH"/>
</dbReference>
<feature type="modified residue" description="4-aspartylphosphate" evidence="4">
    <location>
        <position position="55"/>
    </location>
</feature>
<name>A0ABW0LW23_9BACL</name>
<evidence type="ECO:0000256" key="1">
    <source>
        <dbReference type="ARBA" id="ARBA00023015"/>
    </source>
</evidence>
<evidence type="ECO:0000256" key="3">
    <source>
        <dbReference type="ARBA" id="ARBA00023163"/>
    </source>
</evidence>
<organism evidence="7 8">
    <name type="scientific">Cohnella suwonensis</name>
    <dbReference type="NCBI Taxonomy" id="696072"/>
    <lineage>
        <taxon>Bacteria</taxon>
        <taxon>Bacillati</taxon>
        <taxon>Bacillota</taxon>
        <taxon>Bacilli</taxon>
        <taxon>Bacillales</taxon>
        <taxon>Paenibacillaceae</taxon>
        <taxon>Cohnella</taxon>
    </lineage>
</organism>
<keyword evidence="4" id="KW-0597">Phosphoprotein</keyword>
<dbReference type="InterPro" id="IPR009057">
    <property type="entry name" value="Homeodomain-like_sf"/>
</dbReference>
<reference evidence="8" key="1">
    <citation type="journal article" date="2019" name="Int. J. Syst. Evol. Microbiol.">
        <title>The Global Catalogue of Microorganisms (GCM) 10K type strain sequencing project: providing services to taxonomists for standard genome sequencing and annotation.</title>
        <authorList>
            <consortium name="The Broad Institute Genomics Platform"/>
            <consortium name="The Broad Institute Genome Sequencing Center for Infectious Disease"/>
            <person name="Wu L."/>
            <person name="Ma J."/>
        </authorList>
    </citation>
    <scope>NUCLEOTIDE SEQUENCE [LARGE SCALE GENOMIC DNA]</scope>
    <source>
        <strain evidence="8">CCUG 57113</strain>
    </source>
</reference>
<dbReference type="EMBL" id="JBHSMH010000049">
    <property type="protein sequence ID" value="MFC5470055.1"/>
    <property type="molecule type" value="Genomic_DNA"/>
</dbReference>
<proteinExistence type="predicted"/>
<gene>
    <name evidence="7" type="ORF">ACFPPD_15170</name>
</gene>
<evidence type="ECO:0000259" key="6">
    <source>
        <dbReference type="PROSITE" id="PS50110"/>
    </source>
</evidence>
<dbReference type="PROSITE" id="PS00041">
    <property type="entry name" value="HTH_ARAC_FAMILY_1"/>
    <property type="match status" value="1"/>
</dbReference>
<dbReference type="PANTHER" id="PTHR43280:SF10">
    <property type="entry name" value="REGULATORY PROTEIN POCR"/>
    <property type="match status" value="1"/>
</dbReference>
<dbReference type="SMART" id="SM00448">
    <property type="entry name" value="REC"/>
    <property type="match status" value="1"/>
</dbReference>
<keyword evidence="8" id="KW-1185">Reference proteome</keyword>
<keyword evidence="2" id="KW-0238">DNA-binding</keyword>
<dbReference type="InterPro" id="IPR011006">
    <property type="entry name" value="CheY-like_superfamily"/>
</dbReference>
<dbReference type="Gene3D" id="3.40.50.2300">
    <property type="match status" value="1"/>
</dbReference>
<evidence type="ECO:0000256" key="2">
    <source>
        <dbReference type="ARBA" id="ARBA00023125"/>
    </source>
</evidence>
<evidence type="ECO:0000256" key="4">
    <source>
        <dbReference type="PROSITE-ProRule" id="PRU00169"/>
    </source>
</evidence>
<dbReference type="Pfam" id="PF00072">
    <property type="entry name" value="Response_reg"/>
    <property type="match status" value="1"/>
</dbReference>
<dbReference type="PANTHER" id="PTHR43280">
    <property type="entry name" value="ARAC-FAMILY TRANSCRIPTIONAL REGULATOR"/>
    <property type="match status" value="1"/>
</dbReference>
<dbReference type="PROSITE" id="PS50110">
    <property type="entry name" value="RESPONSE_REGULATORY"/>
    <property type="match status" value="1"/>
</dbReference>
<evidence type="ECO:0000313" key="7">
    <source>
        <dbReference type="EMBL" id="MFC5470055.1"/>
    </source>
</evidence>
<dbReference type="SUPFAM" id="SSF52172">
    <property type="entry name" value="CheY-like"/>
    <property type="match status" value="1"/>
</dbReference>
<dbReference type="Proteomes" id="UP001596105">
    <property type="component" value="Unassembled WGS sequence"/>
</dbReference>
<evidence type="ECO:0000313" key="8">
    <source>
        <dbReference type="Proteomes" id="UP001596105"/>
    </source>
</evidence>
<evidence type="ECO:0000259" key="5">
    <source>
        <dbReference type="PROSITE" id="PS01124"/>
    </source>
</evidence>
<feature type="domain" description="Response regulatory" evidence="6">
    <location>
        <begin position="3"/>
        <end position="120"/>
    </location>
</feature>
<dbReference type="InterPro" id="IPR018060">
    <property type="entry name" value="HTH_AraC"/>
</dbReference>
<sequence length="537" mass="62412">MYQALIVDDEVHAVRGLQAGVQWERLNIDAVHTAHSLKQAQEIFECHPVHLMVCDIEMPQGTGLELAAWAKEHYPQTETIFLTCHSDFSFAKQAIQLNSFDYLLKPVDYSELETVIEKALDKMKKESELRSFEDTHHHYRKLWESHKPVVAERFWQDLIEQKIPSAPEPIREHMRKAGLSYPETTRFLPIYTRVQRWYKELSDRDERIMEYALRNAFEESLKQMSGAAVIPVQNGSLLTVLPLDHPLDKDEQSELKRGCDSFIRSCNQYFYCDICCYLGNPVQLHEMVGMLRSLQRLDENNVTKINRVFTLGDFNKYASPVKPAAFGDWAEWMKQGAREKLAKQVTCYLDSWKEKEGIVDSQTVHTFYQDFLQMIFFVLQSKGLQANHVFAHNLLTDKPKSVLRSVDTLQEWVGYVLEVAMNHIHSTEENMSVVERIKRFISEQIGKQDLTREEIANHVFLNPDYLSRVFKKETGMSISDYLQTRRIEYAKHLLANTNQSVSDIAVASGYSNLSYFSTLFKKSTGFNPIDYRRRTHA</sequence>
<keyword evidence="1" id="KW-0805">Transcription regulation</keyword>